<proteinExistence type="predicted"/>
<dbReference type="AlphaFoldDB" id="A0A918IMP8"/>
<sequence>MALGWAGVKPLLTRLTPRAIPGPAQLPGVVGWFLVAAAFADPPGYSAAMAALRATPAPLWAAVLVTIAAQTLGAMRRKRR</sequence>
<keyword evidence="3" id="KW-1185">Reference proteome</keyword>
<evidence type="ECO:0000313" key="2">
    <source>
        <dbReference type="EMBL" id="GGW22582.1"/>
    </source>
</evidence>
<dbReference type="EMBL" id="BMYQ01000001">
    <property type="protein sequence ID" value="GGW22582.1"/>
    <property type="molecule type" value="Genomic_DNA"/>
</dbReference>
<evidence type="ECO:0000313" key="3">
    <source>
        <dbReference type="Proteomes" id="UP000628984"/>
    </source>
</evidence>
<dbReference type="Proteomes" id="UP000628984">
    <property type="component" value="Unassembled WGS sequence"/>
</dbReference>
<dbReference type="RefSeq" id="WP_189632337.1">
    <property type="nucleotide sequence ID" value="NZ_BMYQ01000001.1"/>
</dbReference>
<reference evidence="2" key="2">
    <citation type="submission" date="2020-09" db="EMBL/GenBank/DDBJ databases">
        <authorList>
            <person name="Sun Q."/>
            <person name="Kim S."/>
        </authorList>
    </citation>
    <scope>NUCLEOTIDE SEQUENCE</scope>
    <source>
        <strain evidence="2">KCTC 23714</strain>
    </source>
</reference>
<keyword evidence="1" id="KW-1133">Transmembrane helix</keyword>
<gene>
    <name evidence="2" type="ORF">GCM10011452_06290</name>
</gene>
<evidence type="ECO:0000256" key="1">
    <source>
        <dbReference type="SAM" id="Phobius"/>
    </source>
</evidence>
<accession>A0A918IMP8</accession>
<comment type="caution">
    <text evidence="2">The sequence shown here is derived from an EMBL/GenBank/DDBJ whole genome shotgun (WGS) entry which is preliminary data.</text>
</comment>
<organism evidence="2 3">
    <name type="scientific">Gemmobacter lanyuensis</name>
    <dbReference type="NCBI Taxonomy" id="1054497"/>
    <lineage>
        <taxon>Bacteria</taxon>
        <taxon>Pseudomonadati</taxon>
        <taxon>Pseudomonadota</taxon>
        <taxon>Alphaproteobacteria</taxon>
        <taxon>Rhodobacterales</taxon>
        <taxon>Paracoccaceae</taxon>
        <taxon>Gemmobacter</taxon>
    </lineage>
</organism>
<keyword evidence="1" id="KW-0472">Membrane</keyword>
<protein>
    <submittedName>
        <fullName evidence="2">Uncharacterized protein</fullName>
    </submittedName>
</protein>
<keyword evidence="1" id="KW-0812">Transmembrane</keyword>
<name>A0A918IMP8_9RHOB</name>
<reference evidence="2" key="1">
    <citation type="journal article" date="2014" name="Int. J. Syst. Evol. Microbiol.">
        <title>Complete genome sequence of Corynebacterium casei LMG S-19264T (=DSM 44701T), isolated from a smear-ripened cheese.</title>
        <authorList>
            <consortium name="US DOE Joint Genome Institute (JGI-PGF)"/>
            <person name="Walter F."/>
            <person name="Albersmeier A."/>
            <person name="Kalinowski J."/>
            <person name="Ruckert C."/>
        </authorList>
    </citation>
    <scope>NUCLEOTIDE SEQUENCE</scope>
    <source>
        <strain evidence="2">KCTC 23714</strain>
    </source>
</reference>
<feature type="transmembrane region" description="Helical" evidence="1">
    <location>
        <begin position="57"/>
        <end position="75"/>
    </location>
</feature>